<sequence length="109" mass="12043">MTIDYSKWDNMDTDSEPEISPASVPTPQAPIPAAPQLGAPATAAPVTSSLRADHPVFTNPVPPIPRLIEVPLVFRRVGTWSANRAEQVDRRCQCYQWRLCHLGGRLPSR</sequence>
<dbReference type="OrthoDB" id="437457at2759"/>
<evidence type="ECO:0000256" key="1">
    <source>
        <dbReference type="SAM" id="MobiDB-lite"/>
    </source>
</evidence>
<comment type="caution">
    <text evidence="2">The sequence shown here is derived from an EMBL/GenBank/DDBJ whole genome shotgun (WGS) entry which is preliminary data.</text>
</comment>
<gene>
    <name evidence="2" type="ORF">B0T10DRAFT_580435</name>
</gene>
<evidence type="ECO:0000313" key="3">
    <source>
        <dbReference type="Proteomes" id="UP000777438"/>
    </source>
</evidence>
<dbReference type="Proteomes" id="UP000777438">
    <property type="component" value="Unassembled WGS sequence"/>
</dbReference>
<dbReference type="EMBL" id="JAGPYM010000023">
    <property type="protein sequence ID" value="KAH6883487.1"/>
    <property type="molecule type" value="Genomic_DNA"/>
</dbReference>
<reference evidence="2 3" key="1">
    <citation type="journal article" date="2021" name="Nat. Commun.">
        <title>Genetic determinants of endophytism in the Arabidopsis root mycobiome.</title>
        <authorList>
            <person name="Mesny F."/>
            <person name="Miyauchi S."/>
            <person name="Thiergart T."/>
            <person name="Pickel B."/>
            <person name="Atanasova L."/>
            <person name="Karlsson M."/>
            <person name="Huettel B."/>
            <person name="Barry K.W."/>
            <person name="Haridas S."/>
            <person name="Chen C."/>
            <person name="Bauer D."/>
            <person name="Andreopoulos W."/>
            <person name="Pangilinan J."/>
            <person name="LaButti K."/>
            <person name="Riley R."/>
            <person name="Lipzen A."/>
            <person name="Clum A."/>
            <person name="Drula E."/>
            <person name="Henrissat B."/>
            <person name="Kohler A."/>
            <person name="Grigoriev I.V."/>
            <person name="Martin F.M."/>
            <person name="Hacquard S."/>
        </authorList>
    </citation>
    <scope>NUCLEOTIDE SEQUENCE [LARGE SCALE GENOMIC DNA]</scope>
    <source>
        <strain evidence="2 3">MPI-CAGE-CH-0241</strain>
    </source>
</reference>
<feature type="compositionally biased region" description="Low complexity" evidence="1">
    <location>
        <begin position="34"/>
        <end position="45"/>
    </location>
</feature>
<proteinExistence type="predicted"/>
<feature type="compositionally biased region" description="Basic and acidic residues" evidence="1">
    <location>
        <begin position="1"/>
        <end position="10"/>
    </location>
</feature>
<protein>
    <submittedName>
        <fullName evidence="2">Uncharacterized protein</fullName>
    </submittedName>
</protein>
<dbReference type="AlphaFoldDB" id="A0A9P9ALN8"/>
<feature type="region of interest" description="Disordered" evidence="1">
    <location>
        <begin position="1"/>
        <end position="45"/>
    </location>
</feature>
<evidence type="ECO:0000313" key="2">
    <source>
        <dbReference type="EMBL" id="KAH6883487.1"/>
    </source>
</evidence>
<keyword evidence="3" id="KW-1185">Reference proteome</keyword>
<organism evidence="2 3">
    <name type="scientific">Thelonectria olida</name>
    <dbReference type="NCBI Taxonomy" id="1576542"/>
    <lineage>
        <taxon>Eukaryota</taxon>
        <taxon>Fungi</taxon>
        <taxon>Dikarya</taxon>
        <taxon>Ascomycota</taxon>
        <taxon>Pezizomycotina</taxon>
        <taxon>Sordariomycetes</taxon>
        <taxon>Hypocreomycetidae</taxon>
        <taxon>Hypocreales</taxon>
        <taxon>Nectriaceae</taxon>
        <taxon>Thelonectria</taxon>
    </lineage>
</organism>
<name>A0A9P9ALN8_9HYPO</name>
<accession>A0A9P9ALN8</accession>